<name>A0A261S6P0_9BORD</name>
<dbReference type="EMBL" id="NEVL01000004">
    <property type="protein sequence ID" value="OZI32791.1"/>
    <property type="molecule type" value="Genomic_DNA"/>
</dbReference>
<keyword evidence="1" id="KW-0812">Transmembrane</keyword>
<sequence>MIEKLRASWIGLAKWYVAEAPWIAAILFITTLVFVAGAMSVGWKGWIDFVSKDAVHGWAAAIATGTAALIALGIALQTQKEKAREAKRLGEVLAARHRDLLEVVVHEMELQLKSFAGKSFSENDLATDYRPTIEQDLISTRKKLESCDVAALLPYSESLAAMIVATAGQLHLAHSFAREPGNVAAVAGILEESVERILTAHSCTAPAFDRLVRTHLRIMKQEGLGD</sequence>
<organism evidence="2 3">
    <name type="scientific">Bordetella genomosp. 1</name>
    <dbReference type="NCBI Taxonomy" id="1395607"/>
    <lineage>
        <taxon>Bacteria</taxon>
        <taxon>Pseudomonadati</taxon>
        <taxon>Pseudomonadota</taxon>
        <taxon>Betaproteobacteria</taxon>
        <taxon>Burkholderiales</taxon>
        <taxon>Alcaligenaceae</taxon>
        <taxon>Bordetella</taxon>
    </lineage>
</organism>
<keyword evidence="1" id="KW-1133">Transmembrane helix</keyword>
<proteinExistence type="predicted"/>
<feature type="transmembrane region" description="Helical" evidence="1">
    <location>
        <begin position="55"/>
        <end position="76"/>
    </location>
</feature>
<comment type="caution">
    <text evidence="2">The sequence shown here is derived from an EMBL/GenBank/DDBJ whole genome shotgun (WGS) entry which is preliminary data.</text>
</comment>
<accession>A0A261S6P0</accession>
<dbReference type="RefSeq" id="WP_094827787.1">
    <property type="nucleotide sequence ID" value="NZ_NEVL01000004.1"/>
</dbReference>
<reference evidence="2 3" key="1">
    <citation type="submission" date="2017-05" db="EMBL/GenBank/DDBJ databases">
        <title>Complete and WGS of Bordetella genogroups.</title>
        <authorList>
            <person name="Spilker T."/>
            <person name="LiPuma J."/>
        </authorList>
    </citation>
    <scope>NUCLEOTIDE SEQUENCE [LARGE SCALE GENOMIC DNA]</scope>
    <source>
        <strain evidence="2 3">AU17610</strain>
    </source>
</reference>
<feature type="transmembrane region" description="Helical" evidence="1">
    <location>
        <begin position="21"/>
        <end position="43"/>
    </location>
</feature>
<protein>
    <submittedName>
        <fullName evidence="2">Uncharacterized protein</fullName>
    </submittedName>
</protein>
<evidence type="ECO:0000313" key="3">
    <source>
        <dbReference type="Proteomes" id="UP000217005"/>
    </source>
</evidence>
<evidence type="ECO:0000256" key="1">
    <source>
        <dbReference type="SAM" id="Phobius"/>
    </source>
</evidence>
<dbReference type="AlphaFoldDB" id="A0A261S6P0"/>
<keyword evidence="1" id="KW-0472">Membrane</keyword>
<dbReference type="Proteomes" id="UP000217005">
    <property type="component" value="Unassembled WGS sequence"/>
</dbReference>
<gene>
    <name evidence="2" type="ORF">CEG14_18030</name>
</gene>
<evidence type="ECO:0000313" key="2">
    <source>
        <dbReference type="EMBL" id="OZI32791.1"/>
    </source>
</evidence>